<dbReference type="InterPro" id="IPR036909">
    <property type="entry name" value="Cyt_c-like_dom_sf"/>
</dbReference>
<organism evidence="10 11">
    <name type="scientific">Salmonirosea aquatica</name>
    <dbReference type="NCBI Taxonomy" id="2654236"/>
    <lineage>
        <taxon>Bacteria</taxon>
        <taxon>Pseudomonadati</taxon>
        <taxon>Bacteroidota</taxon>
        <taxon>Cytophagia</taxon>
        <taxon>Cytophagales</taxon>
        <taxon>Spirosomataceae</taxon>
        <taxon>Salmonirosea</taxon>
    </lineage>
</organism>
<reference evidence="10 11" key="1">
    <citation type="submission" date="2019-10" db="EMBL/GenBank/DDBJ databases">
        <title>Draft Genome Sequence of Cytophagaceae sp. SJW1-29.</title>
        <authorList>
            <person name="Choi A."/>
        </authorList>
    </citation>
    <scope>NUCLEOTIDE SEQUENCE [LARGE SCALE GENOMIC DNA]</scope>
    <source>
        <strain evidence="10 11">SJW1-29</strain>
    </source>
</reference>
<gene>
    <name evidence="10" type="ORF">GBK04_09375</name>
</gene>
<comment type="caution">
    <text evidence="10">The sequence shown here is derived from an EMBL/GenBank/DDBJ whole genome shotgun (WGS) entry which is preliminary data.</text>
</comment>
<keyword evidence="4 8" id="KW-0479">Metal-binding</keyword>
<feature type="domain" description="Cytochrome c" evidence="9">
    <location>
        <begin position="478"/>
        <end position="555"/>
    </location>
</feature>
<keyword evidence="11" id="KW-1185">Reference proteome</keyword>
<dbReference type="PANTHER" id="PTHR32303">
    <property type="entry name" value="QUINOPROTEIN ALCOHOL DEHYDROGENASE (CYTOCHROME C)"/>
    <property type="match status" value="1"/>
</dbReference>
<dbReference type="InterPro" id="IPR011047">
    <property type="entry name" value="Quinoprotein_ADH-like_sf"/>
</dbReference>
<dbReference type="GO" id="GO:0008876">
    <property type="term" value="F:quinoprotein glucose dehydrogenase activity"/>
    <property type="evidence" value="ECO:0007669"/>
    <property type="project" value="TreeGrafter"/>
</dbReference>
<dbReference type="Proteomes" id="UP000479293">
    <property type="component" value="Unassembled WGS sequence"/>
</dbReference>
<dbReference type="Pfam" id="PF01011">
    <property type="entry name" value="PQQ"/>
    <property type="match status" value="2"/>
</dbReference>
<sequence>MKAKFIVIPAAVILGGILLFNFIQSPPLASSEWREYLGGPDRAHYSPLTEITPENVKNLQVAWEYHTRDTTGQMQCNPIIVDGVLYAPTASGQIFALDAASGKELWRYTDSRDPQASNTSRGVTYWADGDDRRILFSAGTWLYALNARTGQLVESFGDKGRVSLRLGLPENAQNKFICSNTPGTIYKDLIVMPVRLSEGPDAAPGHVRAFNVRTGSLAWTFRTIPHPGEAGYETWGKENWKNTDVGAANNWAGMAIDRERGIIYVPTGSAGYDFYGGNRPGNNLYANCLLALDAATGKRKWHFQFVHHDVWDRDLPSPPTLVQVKRDGPDGRPRLIDAVAQITKSGFVFVFDRVTGKSLFPIKEIKVPTNGLPGEVPSATQPVPLRPAPFSRQNIGDNDVNPYAENKEELQARLKSIRHKDQFELPSQEGTLIFPGFDGGGEWGGPAYDAETGLLYINSNEMAWVMRMEPTPKKDELAGLTPGQKVYQINCATCHGAGRKGNPKSGYPSLVDIGTRRDRAYVHTLVKNGKGMMPGFSYLKDGEHEALLAFLFNEEKVEAGGKIAATTFPLPFKMDGYNKFLDQNGYPAISPPWGQLSALNLNTGEYEWKIPLGEFKELIAKGIPPTGCENYGGPVVTAGGVLFIAATKDGMFRAFDKRTGKLLYQTELPAGGFATPSVYEAGGKQYVVIACGGTKLGTKKGDSYVAFALP</sequence>
<dbReference type="AlphaFoldDB" id="A0A7C9FNZ2"/>
<dbReference type="SMART" id="SM00564">
    <property type="entry name" value="PQQ"/>
    <property type="match status" value="6"/>
</dbReference>
<evidence type="ECO:0000259" key="9">
    <source>
        <dbReference type="PROSITE" id="PS51007"/>
    </source>
</evidence>
<evidence type="ECO:0000256" key="3">
    <source>
        <dbReference type="ARBA" id="ARBA00022617"/>
    </source>
</evidence>
<evidence type="ECO:0000313" key="10">
    <source>
        <dbReference type="EMBL" id="MPR33571.1"/>
    </source>
</evidence>
<dbReference type="Gene3D" id="2.140.10.10">
    <property type="entry name" value="Quinoprotein alcohol dehydrogenase-like superfamily"/>
    <property type="match status" value="2"/>
</dbReference>
<dbReference type="GO" id="GO:0046872">
    <property type="term" value="F:metal ion binding"/>
    <property type="evidence" value="ECO:0007669"/>
    <property type="project" value="UniProtKB-KW"/>
</dbReference>
<keyword evidence="3 8" id="KW-0349">Heme</keyword>
<evidence type="ECO:0000256" key="5">
    <source>
        <dbReference type="ARBA" id="ARBA00022729"/>
    </source>
</evidence>
<evidence type="ECO:0000256" key="1">
    <source>
        <dbReference type="ARBA" id="ARBA00001931"/>
    </source>
</evidence>
<comment type="cofactor">
    <cofactor evidence="1">
        <name>pyrroloquinoline quinone</name>
        <dbReference type="ChEBI" id="CHEBI:58442"/>
    </cofactor>
</comment>
<evidence type="ECO:0000313" key="11">
    <source>
        <dbReference type="Proteomes" id="UP000479293"/>
    </source>
</evidence>
<evidence type="ECO:0000256" key="6">
    <source>
        <dbReference type="ARBA" id="ARBA00023002"/>
    </source>
</evidence>
<dbReference type="CDD" id="cd10280">
    <property type="entry name" value="PQQ_mGDH"/>
    <property type="match status" value="1"/>
</dbReference>
<dbReference type="EMBL" id="WHLY01000002">
    <property type="protein sequence ID" value="MPR33571.1"/>
    <property type="molecule type" value="Genomic_DNA"/>
</dbReference>
<dbReference type="GO" id="GO:0048038">
    <property type="term" value="F:quinone binding"/>
    <property type="evidence" value="ECO:0007669"/>
    <property type="project" value="InterPro"/>
</dbReference>
<dbReference type="Pfam" id="PF13442">
    <property type="entry name" value="Cytochrome_CBB3"/>
    <property type="match status" value="1"/>
</dbReference>
<dbReference type="GO" id="GO:0009055">
    <property type="term" value="F:electron transfer activity"/>
    <property type="evidence" value="ECO:0007669"/>
    <property type="project" value="InterPro"/>
</dbReference>
<dbReference type="PANTHER" id="PTHR32303:SF4">
    <property type="entry name" value="QUINOPROTEIN GLUCOSE DEHYDROGENASE"/>
    <property type="match status" value="1"/>
</dbReference>
<dbReference type="SUPFAM" id="SSF50998">
    <property type="entry name" value="Quinoprotein alcohol dehydrogenase-like"/>
    <property type="match status" value="1"/>
</dbReference>
<accession>A0A7C9FNZ2</accession>
<dbReference type="GO" id="GO:0016020">
    <property type="term" value="C:membrane"/>
    <property type="evidence" value="ECO:0007669"/>
    <property type="project" value="InterPro"/>
</dbReference>
<protein>
    <submittedName>
        <fullName evidence="10">PQQ-binding-like beta-propeller repeat protein</fullName>
    </submittedName>
</protein>
<keyword evidence="5" id="KW-0732">Signal</keyword>
<evidence type="ECO:0000256" key="2">
    <source>
        <dbReference type="ARBA" id="ARBA00008156"/>
    </source>
</evidence>
<comment type="similarity">
    <text evidence="2">Belongs to the bacterial PQQ dehydrogenase family.</text>
</comment>
<dbReference type="RefSeq" id="WP_152758926.1">
    <property type="nucleotide sequence ID" value="NZ_WHLY01000002.1"/>
</dbReference>
<dbReference type="InterPro" id="IPR018391">
    <property type="entry name" value="PQQ_b-propeller_rpt"/>
</dbReference>
<dbReference type="SUPFAM" id="SSF46626">
    <property type="entry name" value="Cytochrome c"/>
    <property type="match status" value="1"/>
</dbReference>
<dbReference type="InterPro" id="IPR002372">
    <property type="entry name" value="PQQ_rpt_dom"/>
</dbReference>
<dbReference type="InterPro" id="IPR017511">
    <property type="entry name" value="PQQ_mDH"/>
</dbReference>
<evidence type="ECO:0000256" key="4">
    <source>
        <dbReference type="ARBA" id="ARBA00022723"/>
    </source>
</evidence>
<keyword evidence="6" id="KW-0560">Oxidoreductase</keyword>
<dbReference type="Gene3D" id="1.10.760.10">
    <property type="entry name" value="Cytochrome c-like domain"/>
    <property type="match status" value="1"/>
</dbReference>
<evidence type="ECO:0000256" key="8">
    <source>
        <dbReference type="PROSITE-ProRule" id="PRU00433"/>
    </source>
</evidence>
<dbReference type="GO" id="GO:0020037">
    <property type="term" value="F:heme binding"/>
    <property type="evidence" value="ECO:0007669"/>
    <property type="project" value="InterPro"/>
</dbReference>
<keyword evidence="7 8" id="KW-0408">Iron</keyword>
<dbReference type="PROSITE" id="PS51007">
    <property type="entry name" value="CYTC"/>
    <property type="match status" value="1"/>
</dbReference>
<evidence type="ECO:0000256" key="7">
    <source>
        <dbReference type="ARBA" id="ARBA00023004"/>
    </source>
</evidence>
<name>A0A7C9FNZ2_9BACT</name>
<proteinExistence type="inferred from homology"/>
<dbReference type="InterPro" id="IPR009056">
    <property type="entry name" value="Cyt_c-like_dom"/>
</dbReference>